<feature type="domain" description="PDZ" evidence="8">
    <location>
        <begin position="355"/>
        <end position="405"/>
    </location>
</feature>
<dbReference type="GO" id="GO:0006508">
    <property type="term" value="P:proteolysis"/>
    <property type="evidence" value="ECO:0007669"/>
    <property type="project" value="UniProtKB-KW"/>
</dbReference>
<evidence type="ECO:0000256" key="4">
    <source>
        <dbReference type="ARBA" id="ARBA00020338"/>
    </source>
</evidence>
<dbReference type="SMART" id="SM00228">
    <property type="entry name" value="PDZ"/>
    <property type="match status" value="3"/>
</dbReference>
<name>A0A9W8LZF3_9FUNG</name>
<keyword evidence="10" id="KW-1185">Reference proteome</keyword>
<dbReference type="Gene3D" id="2.30.42.10">
    <property type="match status" value="2"/>
</dbReference>
<dbReference type="PANTHER" id="PTHR46366:SF1">
    <property type="entry name" value="PDZ DOMAIN-CONTAINING PROTEIN C1685.05"/>
    <property type="match status" value="1"/>
</dbReference>
<dbReference type="InterPro" id="IPR009003">
    <property type="entry name" value="Peptidase_S1_PA"/>
</dbReference>
<comment type="function">
    <text evidence="1">Nuclear serine protease which mediates apoptosis.</text>
</comment>
<protein>
    <recommendedName>
        <fullName evidence="4">Pro-apoptotic serine protease NMA111</fullName>
    </recommendedName>
    <alternativeName>
        <fullName evidence="5">Pro-apoptotic serine protease nma111</fullName>
    </alternativeName>
</protein>
<evidence type="ECO:0000256" key="2">
    <source>
        <dbReference type="ARBA" id="ARBA00004123"/>
    </source>
</evidence>
<evidence type="ECO:0000256" key="7">
    <source>
        <dbReference type="SAM" id="MobiDB-lite"/>
    </source>
</evidence>
<organism evidence="9 10">
    <name type="scientific">Coemansia brasiliensis</name>
    <dbReference type="NCBI Taxonomy" id="2650707"/>
    <lineage>
        <taxon>Eukaryota</taxon>
        <taxon>Fungi</taxon>
        <taxon>Fungi incertae sedis</taxon>
        <taxon>Zoopagomycota</taxon>
        <taxon>Kickxellomycotina</taxon>
        <taxon>Kickxellomycetes</taxon>
        <taxon>Kickxellales</taxon>
        <taxon>Kickxellaceae</taxon>
        <taxon>Coemansia</taxon>
    </lineage>
</organism>
<keyword evidence="6" id="KW-0539">Nucleus</keyword>
<accession>A0A9W8LZF3</accession>
<dbReference type="InterPro" id="IPR001940">
    <property type="entry name" value="Peptidase_S1C"/>
</dbReference>
<dbReference type="InterPro" id="IPR001478">
    <property type="entry name" value="PDZ"/>
</dbReference>
<evidence type="ECO:0000256" key="5">
    <source>
        <dbReference type="ARBA" id="ARBA00021524"/>
    </source>
</evidence>
<gene>
    <name evidence="9" type="ORF">IWW36_001014</name>
</gene>
<dbReference type="GO" id="GO:0005634">
    <property type="term" value="C:nucleus"/>
    <property type="evidence" value="ECO:0007669"/>
    <property type="project" value="UniProtKB-SubCell"/>
</dbReference>
<evidence type="ECO:0000313" key="10">
    <source>
        <dbReference type="Proteomes" id="UP001139887"/>
    </source>
</evidence>
<dbReference type="EMBL" id="JANBUW010000011">
    <property type="protein sequence ID" value="KAJ2851530.1"/>
    <property type="molecule type" value="Genomic_DNA"/>
</dbReference>
<evidence type="ECO:0000256" key="3">
    <source>
        <dbReference type="ARBA" id="ARBA00010541"/>
    </source>
</evidence>
<dbReference type="Gene3D" id="2.40.10.120">
    <property type="match status" value="1"/>
</dbReference>
<dbReference type="Pfam" id="PF12812">
    <property type="entry name" value="PDZ_1"/>
    <property type="match status" value="1"/>
</dbReference>
<reference evidence="9" key="1">
    <citation type="submission" date="2022-07" db="EMBL/GenBank/DDBJ databases">
        <title>Phylogenomic reconstructions and comparative analyses of Kickxellomycotina fungi.</title>
        <authorList>
            <person name="Reynolds N.K."/>
            <person name="Stajich J.E."/>
            <person name="Barry K."/>
            <person name="Grigoriev I.V."/>
            <person name="Crous P."/>
            <person name="Smith M.E."/>
        </authorList>
    </citation>
    <scope>NUCLEOTIDE SEQUENCE</scope>
    <source>
        <strain evidence="9">NRRL 1566</strain>
    </source>
</reference>
<dbReference type="OrthoDB" id="4217619at2759"/>
<dbReference type="CDD" id="cd06719">
    <property type="entry name" value="PDZ2-4_Nma111p-like"/>
    <property type="match status" value="1"/>
</dbReference>
<comment type="similarity">
    <text evidence="3">Belongs to the peptidase S1C family.</text>
</comment>
<feature type="compositionally biased region" description="Basic and acidic residues" evidence="7">
    <location>
        <begin position="1"/>
        <end position="12"/>
    </location>
</feature>
<dbReference type="InterPro" id="IPR036034">
    <property type="entry name" value="PDZ_sf"/>
</dbReference>
<dbReference type="PRINTS" id="PR00834">
    <property type="entry name" value="PROTEASES2C"/>
</dbReference>
<comment type="subcellular location">
    <subcellularLocation>
        <location evidence="2">Nucleus</location>
    </subcellularLocation>
</comment>
<feature type="region of interest" description="Disordered" evidence="7">
    <location>
        <begin position="1"/>
        <end position="43"/>
    </location>
</feature>
<dbReference type="Pfam" id="PF13365">
    <property type="entry name" value="Trypsin_2"/>
    <property type="match status" value="1"/>
</dbReference>
<evidence type="ECO:0000259" key="8">
    <source>
        <dbReference type="PROSITE" id="PS50106"/>
    </source>
</evidence>
<sequence>MSTKDDKRERPQRPHVRSGSYIPMRAAANSDVENKRERRLSSPSALLNGEIRINRRRPSLTFAEAGMQARRRSLAYADLMAVFYPPNMMSQPTVTETPFENAEWEGVADAELNALEVDAPGMNSWEPTLEKAIRSIVSIKAQCVRSFDTETSGTYNATGFVVDAKAGLILSNRHVVNPAPIVAQAIFSNYEEVELQPVYRDPVHDFGFFRFDPSKLRFMQPEAIRLAPDKAKVGMEIRVVGNDAGEKLSILAGTLARLDRAAPEYGTGEYNDFNTFYLQAASGTSGGSSGSPVLDIYGDAVALNAGGSNRAASSFYLPLNRIARALALVRDGQTVPRGTIQAEFEHLPFDELRRLGLDMSIETKMRETFSASQGMLTVRTVLPQGPADGSLRAGDIVVSVNGQPVVDFVKLEDILDNGIGSEIKIGVWRGNKAYGTRVTVQDMEKVTPSRYIEVGGGVVNEMSYQIARGYGIPVHGIYVASSGHVLGSAGAWRGSVIQSVGNIETPDLDSFARAISNLRDGSRVPIKFFLLEQTYRQKVAIMNVTMHWHALRMAVRDSLTGMWKYTDLKALAPAQDVEPQTASVGQLPPSLAPGNYVWPSVVLLDFHCPYLIDGMKETQFLGPGFIVDKENGFIVCDRDTVPIGVGDVRITIASSIVLVGQVHFLHPVYNFAIVRYDPYQIGDTPVQNLRFHPDYLSGQRRLEQGDSVCIVAVGGDQNPVVRHTRVASRSMVSTRECLPPRFRCMNVEGVKLNDQPACQGGVLCDDDGQVMAMWTSVSSQDSSHKDTTTMTGFDVCLLRQTLSALKCGDRCPDIRSLDVELWTIRLAAARALGLSSSRISQFDRTCGDNPRLLYVMGMLSSETPASKILRTGDIILEKDNRLTTDVSDLGVIYGDKLVKLVVLRDGQETTLNVPTTALEGMETKRVVHWSGALVQRPYRAVQEQVRKMPSSVYVSCTLYGSPANCYGLRPGMWITEVEGRPVTTVDDFIATLESLRLDCEAREHGAGAADIQSARYVRLTVVNKSQVSRVLSLRVDNHYWPPWELIYDPDSLSGWRSIHHF</sequence>
<evidence type="ECO:0000313" key="9">
    <source>
        <dbReference type="EMBL" id="KAJ2851530.1"/>
    </source>
</evidence>
<proteinExistence type="inferred from homology"/>
<evidence type="ECO:0000256" key="1">
    <source>
        <dbReference type="ARBA" id="ARBA00002558"/>
    </source>
</evidence>
<dbReference type="SUPFAM" id="SSF50156">
    <property type="entry name" value="PDZ domain-like"/>
    <property type="match status" value="3"/>
</dbReference>
<evidence type="ECO:0000256" key="6">
    <source>
        <dbReference type="ARBA" id="ARBA00023242"/>
    </source>
</evidence>
<dbReference type="Pfam" id="PF17820">
    <property type="entry name" value="PDZ_6"/>
    <property type="match status" value="1"/>
</dbReference>
<comment type="caution">
    <text evidence="9">The sequence shown here is derived from an EMBL/GenBank/DDBJ whole genome shotgun (WGS) entry which is preliminary data.</text>
</comment>
<dbReference type="PANTHER" id="PTHR46366">
    <property type="entry name" value="PRO-APOPTOTIC SERINE PROTEASE NMA111"/>
    <property type="match status" value="1"/>
</dbReference>
<dbReference type="InterPro" id="IPR041489">
    <property type="entry name" value="PDZ_6"/>
</dbReference>
<dbReference type="GO" id="GO:0004252">
    <property type="term" value="F:serine-type endopeptidase activity"/>
    <property type="evidence" value="ECO:0007669"/>
    <property type="project" value="InterPro"/>
</dbReference>
<dbReference type="PROSITE" id="PS50106">
    <property type="entry name" value="PDZ"/>
    <property type="match status" value="1"/>
</dbReference>
<dbReference type="SUPFAM" id="SSF50494">
    <property type="entry name" value="Trypsin-like serine proteases"/>
    <property type="match status" value="2"/>
</dbReference>
<dbReference type="AlphaFoldDB" id="A0A9W8LZF3"/>
<dbReference type="Proteomes" id="UP001139887">
    <property type="component" value="Unassembled WGS sequence"/>
</dbReference>
<dbReference type="InterPro" id="IPR025926">
    <property type="entry name" value="PDZ-like_dom"/>
</dbReference>